<evidence type="ECO:0000256" key="11">
    <source>
        <dbReference type="SAM" id="MobiDB-lite"/>
    </source>
</evidence>
<evidence type="ECO:0000256" key="9">
    <source>
        <dbReference type="ARBA" id="ARBA00023242"/>
    </source>
</evidence>
<dbReference type="GO" id="GO:0045595">
    <property type="term" value="P:regulation of cell differentiation"/>
    <property type="evidence" value="ECO:0007669"/>
    <property type="project" value="UniProtKB-ARBA"/>
</dbReference>
<dbReference type="InterPro" id="IPR050589">
    <property type="entry name" value="Ikaros_C2H2-ZF"/>
</dbReference>
<feature type="domain" description="C2H2-type" evidence="13">
    <location>
        <begin position="521"/>
        <end position="548"/>
    </location>
</feature>
<accession>A0A8J7TJE8</accession>
<dbReference type="Gene3D" id="3.30.160.60">
    <property type="entry name" value="Classic Zinc Finger"/>
    <property type="match status" value="14"/>
</dbReference>
<dbReference type="GO" id="GO:0000978">
    <property type="term" value="F:RNA polymerase II cis-regulatory region sequence-specific DNA binding"/>
    <property type="evidence" value="ECO:0007669"/>
    <property type="project" value="TreeGrafter"/>
</dbReference>
<feature type="domain" description="C2H2-type" evidence="13">
    <location>
        <begin position="829"/>
        <end position="856"/>
    </location>
</feature>
<evidence type="ECO:0000256" key="3">
    <source>
        <dbReference type="ARBA" id="ARBA00022737"/>
    </source>
</evidence>
<feature type="domain" description="C2H2-type" evidence="13">
    <location>
        <begin position="717"/>
        <end position="744"/>
    </location>
</feature>
<dbReference type="GO" id="GO:0008270">
    <property type="term" value="F:zinc ion binding"/>
    <property type="evidence" value="ECO:0007669"/>
    <property type="project" value="UniProtKB-KW"/>
</dbReference>
<dbReference type="PANTHER" id="PTHR24404:SF114">
    <property type="entry name" value="KLUMPFUSS, ISOFORM B-RELATED"/>
    <property type="match status" value="1"/>
</dbReference>
<dbReference type="FunFam" id="3.30.160.60:FF:002281">
    <property type="match status" value="6"/>
</dbReference>
<feature type="non-terminal residue" evidence="14">
    <location>
        <position position="888"/>
    </location>
</feature>
<feature type="compositionally biased region" description="Basic and acidic residues" evidence="11">
    <location>
        <begin position="214"/>
        <end position="231"/>
    </location>
</feature>
<dbReference type="Proteomes" id="UP000736164">
    <property type="component" value="Unassembled WGS sequence"/>
</dbReference>
<name>A0A8J7TJE8_ATRSP</name>
<feature type="domain" description="C2H2-type" evidence="13">
    <location>
        <begin position="689"/>
        <end position="716"/>
    </location>
</feature>
<feature type="transmembrane region" description="Helical" evidence="12">
    <location>
        <begin position="157"/>
        <end position="178"/>
    </location>
</feature>
<dbReference type="FunFam" id="3.30.160.60:FF:000624">
    <property type="entry name" value="zinc finger protein 697"/>
    <property type="match status" value="1"/>
</dbReference>
<keyword evidence="12" id="KW-1133">Transmembrane helix</keyword>
<evidence type="ECO:0000256" key="7">
    <source>
        <dbReference type="ARBA" id="ARBA00023125"/>
    </source>
</evidence>
<sequence length="888" mass="101130">MAEYLLNLQTQLDSFMHVLLKSIVYEVSEVFGNRMSDSENAFQDKLLSVSQILVRRAVFKITQCVEDSVGSEMAQLKKENESLKWRLQLWEKESGAGGDQGTQALPCEVTAEIKEEMDTKLELSGQCGFLYEVSVFNTSVYNFLTEATFKGATKIKFIIIIIIISIKILFSCPVFTGLEASALSDTGERAPLEQQHSEDEWSSNLTQETELTAAEEKEKFSEQHTESRQIVEDMDSVPMMKTEPESETPGLLVCDDFTEKIDNLDTNNITQGCNELDCVSVQEHKELGEFNLIEQDMEPQLIDPAEQQTDVPGEKSQYREEKQQLLQGLIIRPCSVQVERLSLQSLKQSYDPLVSDDFTHTFNNLVTEKIVESFNELETMSVLGQREEQLNELDGFSLRELEMEPQMIHTAEQHTKGHDGENTALFQHTEHGHSMVHLQNKRTQHDQRMRKNHSRPCSDGVDQLPLWHREEQPFCQSSISQPYQHLHTGERPFSCSQCGKSFSLKIHLKSHQRIHTGERQFTCSQCGKSFSLKSHLKSHQRIHTGERQFTCSQCGKSFSLKSSLQSHQRIHTGDRPFSCSQCGKSFSQLGNLITHQHIHTGERPFTCSQCGKSFSLKSHLQSHQRIHTGERPFSCSQCGKSFSQSSNLITHQRIHTGERPFSCSQCGKSFSRSSDLKTHQRIHTGERPFSCSQCGKSFSRSSDLKTHQRIHTGERPFSCSQCGKSFSQSSDLKTHQHIHTGERPFSCSQCGKSFSRSSNLITHQRIHTGERLFTCSQCGKSFSLKSHLKSHQRIHTGERQFTCSQCGKSFSLKSRLQSHQRIHTGERPFSCSQCGKSFSRLGNLITHQRIHTGERPFTCSQCEKIFSLKSHLQSHQRIHTGERPFNYS</sequence>
<proteinExistence type="predicted"/>
<feature type="domain" description="C2H2-type" evidence="13">
    <location>
        <begin position="857"/>
        <end position="884"/>
    </location>
</feature>
<evidence type="ECO:0000256" key="1">
    <source>
        <dbReference type="ARBA" id="ARBA00004123"/>
    </source>
</evidence>
<keyword evidence="7" id="KW-0238">DNA-binding</keyword>
<keyword evidence="8" id="KW-0804">Transcription</keyword>
<dbReference type="InterPro" id="IPR036236">
    <property type="entry name" value="Znf_C2H2_sf"/>
</dbReference>
<evidence type="ECO:0000313" key="14">
    <source>
        <dbReference type="EMBL" id="MBN3325226.1"/>
    </source>
</evidence>
<feature type="domain" description="C2H2-type" evidence="13">
    <location>
        <begin position="661"/>
        <end position="688"/>
    </location>
</feature>
<feature type="domain" description="C2H2-type" evidence="13">
    <location>
        <begin position="549"/>
        <end position="576"/>
    </location>
</feature>
<dbReference type="EMBL" id="JAAWVO010074842">
    <property type="protein sequence ID" value="MBN3325226.1"/>
    <property type="molecule type" value="Genomic_DNA"/>
</dbReference>
<dbReference type="SUPFAM" id="SSF57667">
    <property type="entry name" value="beta-beta-alpha zinc fingers"/>
    <property type="match status" value="8"/>
</dbReference>
<dbReference type="FunFam" id="3.30.160.60:FF:000912">
    <property type="entry name" value="Zinc finger protein 660"/>
    <property type="match status" value="4"/>
</dbReference>
<dbReference type="PROSITE" id="PS50157">
    <property type="entry name" value="ZINC_FINGER_C2H2_2"/>
    <property type="match status" value="14"/>
</dbReference>
<keyword evidence="3" id="KW-0677">Repeat</keyword>
<feature type="domain" description="C2H2-type" evidence="13">
    <location>
        <begin position="605"/>
        <end position="632"/>
    </location>
</feature>
<evidence type="ECO:0000256" key="4">
    <source>
        <dbReference type="ARBA" id="ARBA00022771"/>
    </source>
</evidence>
<dbReference type="AlphaFoldDB" id="A0A8J7TJE8"/>
<gene>
    <name evidence="14" type="primary">Znf271_0</name>
    <name evidence="14" type="ORF">GTO95_0013908</name>
</gene>
<dbReference type="InterPro" id="IPR013087">
    <property type="entry name" value="Znf_C2H2_type"/>
</dbReference>
<keyword evidence="4 10" id="KW-0863">Zinc-finger</keyword>
<keyword evidence="12" id="KW-0812">Transmembrane</keyword>
<dbReference type="Pfam" id="PF00096">
    <property type="entry name" value="zf-C2H2"/>
    <property type="match status" value="14"/>
</dbReference>
<feature type="domain" description="C2H2-type" evidence="13">
    <location>
        <begin position="493"/>
        <end position="520"/>
    </location>
</feature>
<feature type="domain" description="C2H2-type" evidence="13">
    <location>
        <begin position="577"/>
        <end position="604"/>
    </location>
</feature>
<dbReference type="FunFam" id="3.30.160.60:FF:002716">
    <property type="entry name" value="Zinc finger protein 212"/>
    <property type="match status" value="1"/>
</dbReference>
<dbReference type="GO" id="GO:0005634">
    <property type="term" value="C:nucleus"/>
    <property type="evidence" value="ECO:0007669"/>
    <property type="project" value="UniProtKB-SubCell"/>
</dbReference>
<comment type="caution">
    <text evidence="14">The sequence shown here is derived from an EMBL/GenBank/DDBJ whole genome shotgun (WGS) entry which is preliminary data.</text>
</comment>
<feature type="domain" description="C2H2-type" evidence="13">
    <location>
        <begin position="801"/>
        <end position="828"/>
    </location>
</feature>
<evidence type="ECO:0000256" key="2">
    <source>
        <dbReference type="ARBA" id="ARBA00022723"/>
    </source>
</evidence>
<reference evidence="14" key="1">
    <citation type="journal article" date="2021" name="Cell">
        <title>Tracing the genetic footprints of vertebrate landing in non-teleost ray-finned fishes.</title>
        <authorList>
            <person name="Bi X."/>
            <person name="Wang K."/>
            <person name="Yang L."/>
            <person name="Pan H."/>
            <person name="Jiang H."/>
            <person name="Wei Q."/>
            <person name="Fang M."/>
            <person name="Yu H."/>
            <person name="Zhu C."/>
            <person name="Cai Y."/>
            <person name="He Y."/>
            <person name="Gan X."/>
            <person name="Zeng H."/>
            <person name="Yu D."/>
            <person name="Zhu Y."/>
            <person name="Jiang H."/>
            <person name="Qiu Q."/>
            <person name="Yang H."/>
            <person name="Zhang Y.E."/>
            <person name="Wang W."/>
            <person name="Zhu M."/>
            <person name="He S."/>
            <person name="Zhang G."/>
        </authorList>
    </citation>
    <scope>NUCLEOTIDE SEQUENCE</scope>
    <source>
        <strain evidence="14">Allg_001</strain>
    </source>
</reference>
<feature type="domain" description="C2H2-type" evidence="13">
    <location>
        <begin position="773"/>
        <end position="800"/>
    </location>
</feature>
<keyword evidence="15" id="KW-1185">Reference proteome</keyword>
<evidence type="ECO:0000256" key="10">
    <source>
        <dbReference type="PROSITE-ProRule" id="PRU00042"/>
    </source>
</evidence>
<keyword evidence="6" id="KW-0805">Transcription regulation</keyword>
<feature type="compositionally biased region" description="Basic and acidic residues" evidence="11">
    <location>
        <begin position="189"/>
        <end position="199"/>
    </location>
</feature>
<keyword evidence="5" id="KW-0862">Zinc</keyword>
<dbReference type="FunFam" id="3.30.160.60:FF:000358">
    <property type="entry name" value="zinc finger protein 24"/>
    <property type="match status" value="2"/>
</dbReference>
<protein>
    <submittedName>
        <fullName evidence="14">ZN271 protein</fullName>
    </submittedName>
</protein>
<evidence type="ECO:0000256" key="5">
    <source>
        <dbReference type="ARBA" id="ARBA00022833"/>
    </source>
</evidence>
<dbReference type="PROSITE" id="PS00028">
    <property type="entry name" value="ZINC_FINGER_C2H2_1"/>
    <property type="match status" value="14"/>
</dbReference>
<evidence type="ECO:0000256" key="12">
    <source>
        <dbReference type="SAM" id="Phobius"/>
    </source>
</evidence>
<keyword evidence="2" id="KW-0479">Metal-binding</keyword>
<keyword evidence="9" id="KW-0539">Nucleus</keyword>
<feature type="region of interest" description="Disordered" evidence="11">
    <location>
        <begin position="189"/>
        <end position="251"/>
    </location>
</feature>
<keyword evidence="12" id="KW-0472">Membrane</keyword>
<feature type="domain" description="C2H2-type" evidence="13">
    <location>
        <begin position="633"/>
        <end position="660"/>
    </location>
</feature>
<feature type="non-terminal residue" evidence="14">
    <location>
        <position position="1"/>
    </location>
</feature>
<organism evidence="14 15">
    <name type="scientific">Atractosteus spatula</name>
    <name type="common">Alligator gar</name>
    <name type="synonym">Lepisosteus spatula</name>
    <dbReference type="NCBI Taxonomy" id="7917"/>
    <lineage>
        <taxon>Eukaryota</taxon>
        <taxon>Metazoa</taxon>
        <taxon>Chordata</taxon>
        <taxon>Craniata</taxon>
        <taxon>Vertebrata</taxon>
        <taxon>Euteleostomi</taxon>
        <taxon>Actinopterygii</taxon>
        <taxon>Neopterygii</taxon>
        <taxon>Holostei</taxon>
        <taxon>Semionotiformes</taxon>
        <taxon>Lepisosteidae</taxon>
        <taxon>Atractosteus</taxon>
    </lineage>
</organism>
<evidence type="ECO:0000256" key="6">
    <source>
        <dbReference type="ARBA" id="ARBA00023015"/>
    </source>
</evidence>
<dbReference type="GO" id="GO:0000122">
    <property type="term" value="P:negative regulation of transcription by RNA polymerase II"/>
    <property type="evidence" value="ECO:0007669"/>
    <property type="project" value="UniProtKB-ARBA"/>
</dbReference>
<evidence type="ECO:0000256" key="8">
    <source>
        <dbReference type="ARBA" id="ARBA00023163"/>
    </source>
</evidence>
<comment type="subcellular location">
    <subcellularLocation>
        <location evidence="1">Nucleus</location>
    </subcellularLocation>
</comment>
<evidence type="ECO:0000313" key="15">
    <source>
        <dbReference type="Proteomes" id="UP000736164"/>
    </source>
</evidence>
<evidence type="ECO:0000259" key="13">
    <source>
        <dbReference type="PROSITE" id="PS50157"/>
    </source>
</evidence>
<dbReference type="PANTHER" id="PTHR24404">
    <property type="entry name" value="ZINC FINGER PROTEIN"/>
    <property type="match status" value="1"/>
</dbReference>
<feature type="domain" description="C2H2-type" evidence="13">
    <location>
        <begin position="745"/>
        <end position="772"/>
    </location>
</feature>
<dbReference type="GO" id="GO:0003700">
    <property type="term" value="F:DNA-binding transcription factor activity"/>
    <property type="evidence" value="ECO:0007669"/>
    <property type="project" value="TreeGrafter"/>
</dbReference>
<dbReference type="SMART" id="SM00355">
    <property type="entry name" value="ZnF_C2H2"/>
    <property type="match status" value="14"/>
</dbReference>